<feature type="coiled-coil region" evidence="1">
    <location>
        <begin position="40"/>
        <end position="67"/>
    </location>
</feature>
<protein>
    <submittedName>
        <fullName evidence="2">Uncharacterized protein</fullName>
    </submittedName>
</protein>
<dbReference type="Proteomes" id="UP000683925">
    <property type="component" value="Unassembled WGS sequence"/>
</dbReference>
<evidence type="ECO:0000313" key="2">
    <source>
        <dbReference type="EMBL" id="CAD8202281.1"/>
    </source>
</evidence>
<evidence type="ECO:0000313" key="3">
    <source>
        <dbReference type="Proteomes" id="UP000683925"/>
    </source>
</evidence>
<dbReference type="EMBL" id="CAJJDP010000126">
    <property type="protein sequence ID" value="CAD8202281.1"/>
    <property type="molecule type" value="Genomic_DNA"/>
</dbReference>
<sequence length="618" mass="74328">MFQEIICKSHNLEFIAVDLDMSDKSQIKMFCSQFLVDKLNNKQITTYEQSKERIQQLKTQQQQIKIKENQGRLNYYNNILNQIVDFKRSIDDSLEKMYKQIWQNIFQIQNDKKELQENQQQFNYFEDIKQLSELSSSDRYKSTKLIEDNTFIDDLTRQFEQLFNNDEYFQTLDTFKNTKQIIQYKTPCISRICVNHKKEVIMIDMDSQKKKIEDRFVCVDCVFENPLIKQQTIENVNKLWIDYSSGDQLQLIEINNTLEIENNFINQLVESNLFNQISMYSDEKQQEQQKELKQQQNRNQNEIEELNAKFSSQEQENQNFIELFNQNTQEITNLKKQNEEDKLRIIKTLEDQKNKQIEEMTKGFNQQESEYQLVQRQLLQINQEKSNKILKLYYFLILIWVQVVNQVKVEKLLTIREVVGQIDFVNKQFQRMVKHCLHSKFSGTYFEVGIGSKILYKNIIIQMQELGTGADHIRYKIMVILTLIITKMLIINNYHSLFQPTRQQQLKQVLKISTSNGLNRIIHQQLFSQKQIHLSIKISTRVFTFYYPKSNYWIIFQIDIGEYNINYTSLFYLNIIQKIDKKQKLRKEIFFILSLKIFYGLKYQIITWSLNQFYALET</sequence>
<dbReference type="AlphaFoldDB" id="A0A8S1XML6"/>
<gene>
    <name evidence="2" type="ORF">POCTA_138.1.T1260174</name>
</gene>
<keyword evidence="3" id="KW-1185">Reference proteome</keyword>
<organism evidence="2 3">
    <name type="scientific">Paramecium octaurelia</name>
    <dbReference type="NCBI Taxonomy" id="43137"/>
    <lineage>
        <taxon>Eukaryota</taxon>
        <taxon>Sar</taxon>
        <taxon>Alveolata</taxon>
        <taxon>Ciliophora</taxon>
        <taxon>Intramacronucleata</taxon>
        <taxon>Oligohymenophorea</taxon>
        <taxon>Peniculida</taxon>
        <taxon>Parameciidae</taxon>
        <taxon>Paramecium</taxon>
    </lineage>
</organism>
<evidence type="ECO:0000256" key="1">
    <source>
        <dbReference type="SAM" id="Coils"/>
    </source>
</evidence>
<reference evidence="2" key="1">
    <citation type="submission" date="2021-01" db="EMBL/GenBank/DDBJ databases">
        <authorList>
            <consortium name="Genoscope - CEA"/>
            <person name="William W."/>
        </authorList>
    </citation>
    <scope>NUCLEOTIDE SEQUENCE</scope>
</reference>
<name>A0A8S1XML6_PAROT</name>
<keyword evidence="1" id="KW-0175">Coiled coil</keyword>
<comment type="caution">
    <text evidence="2">The sequence shown here is derived from an EMBL/GenBank/DDBJ whole genome shotgun (WGS) entry which is preliminary data.</text>
</comment>
<proteinExistence type="predicted"/>
<feature type="coiled-coil region" evidence="1">
    <location>
        <begin position="285"/>
        <end position="323"/>
    </location>
</feature>
<accession>A0A8S1XML6</accession>